<dbReference type="RefSeq" id="WP_377212146.1">
    <property type="nucleotide sequence ID" value="NZ_JBHTJV010000005.1"/>
</dbReference>
<organism evidence="1 2">
    <name type="scientific">Pseudahrensia aquimaris</name>
    <dbReference type="NCBI Taxonomy" id="744461"/>
    <lineage>
        <taxon>Bacteria</taxon>
        <taxon>Pseudomonadati</taxon>
        <taxon>Pseudomonadota</taxon>
        <taxon>Alphaproteobacteria</taxon>
        <taxon>Hyphomicrobiales</taxon>
        <taxon>Ahrensiaceae</taxon>
        <taxon>Pseudahrensia</taxon>
    </lineage>
</organism>
<comment type="caution">
    <text evidence="1">The sequence shown here is derived from an EMBL/GenBank/DDBJ whole genome shotgun (WGS) entry which is preliminary data.</text>
</comment>
<dbReference type="Proteomes" id="UP001597101">
    <property type="component" value="Unassembled WGS sequence"/>
</dbReference>
<accession>A0ABW3FHJ0</accession>
<gene>
    <name evidence="1" type="ORF">ACFQ14_07705</name>
</gene>
<protein>
    <submittedName>
        <fullName evidence="1">Uncharacterized protein</fullName>
    </submittedName>
</protein>
<keyword evidence="2" id="KW-1185">Reference proteome</keyword>
<reference evidence="2" key="1">
    <citation type="journal article" date="2019" name="Int. J. Syst. Evol. Microbiol.">
        <title>The Global Catalogue of Microorganisms (GCM) 10K type strain sequencing project: providing services to taxonomists for standard genome sequencing and annotation.</title>
        <authorList>
            <consortium name="The Broad Institute Genomics Platform"/>
            <consortium name="The Broad Institute Genome Sequencing Center for Infectious Disease"/>
            <person name="Wu L."/>
            <person name="Ma J."/>
        </authorList>
    </citation>
    <scope>NUCLEOTIDE SEQUENCE [LARGE SCALE GENOMIC DNA]</scope>
    <source>
        <strain evidence="2">CCUG 60023</strain>
    </source>
</reference>
<evidence type="ECO:0000313" key="2">
    <source>
        <dbReference type="Proteomes" id="UP001597101"/>
    </source>
</evidence>
<evidence type="ECO:0000313" key="1">
    <source>
        <dbReference type="EMBL" id="MFD0916286.1"/>
    </source>
</evidence>
<proteinExistence type="predicted"/>
<name>A0ABW3FHJ0_9HYPH</name>
<sequence length="331" mass="37535">MIFPADCAHIILGFSAAMSVRNAFSIPRQDTISAEFTLHEGAPGQSTLLSDWFAERTRWQNANFSNAPEIGSRAPAHEFEILTNVERLKTAETIVLWLDRFLDTQIVACFVASLVETGQLAATQVYQIQYGSIAGHNVSIPTLRERELLSYKTTLEHVSLELSQRRGEFWQRYVAAQNAEQLAHLIKHPNISTVADLAIHSLMKRFPSASNGLTQWDTELLISALNHQPNTARIMAHMLGDFVFNQPDQRNDLILHHRMMQMSDHLKGPPVFEFVGDPAAIRSHTTHCLPLAEEILSGKKNYLQVRNDYPEIANVRMSKDNIFFREEFDKL</sequence>
<dbReference type="EMBL" id="JBHTJV010000005">
    <property type="protein sequence ID" value="MFD0916286.1"/>
    <property type="molecule type" value="Genomic_DNA"/>
</dbReference>